<reference evidence="7" key="1">
    <citation type="submission" date="2017-10" db="EMBL/GenBank/DDBJ databases">
        <title>Rapid genome shrinkage in a self-fertile nematode reveals novel sperm competition proteins.</title>
        <authorList>
            <person name="Yin D."/>
            <person name="Schwarz E.M."/>
            <person name="Thomas C.G."/>
            <person name="Felde R.L."/>
            <person name="Korf I.F."/>
            <person name="Cutter A.D."/>
            <person name="Schartner C.M."/>
            <person name="Ralston E.J."/>
            <person name="Meyer B.J."/>
            <person name="Haag E.S."/>
        </authorList>
    </citation>
    <scope>NUCLEOTIDE SEQUENCE [LARGE SCALE GENOMIC DNA]</scope>
    <source>
        <strain evidence="7">JU1422</strain>
    </source>
</reference>
<accession>A0A2G5TID6</accession>
<proteinExistence type="inferred from homology"/>
<dbReference type="InterPro" id="IPR010345">
    <property type="entry name" value="IL-17_fam"/>
</dbReference>
<dbReference type="AlphaFoldDB" id="A0A2G5TID6"/>
<protein>
    <submittedName>
        <fullName evidence="6">Uncharacterized protein</fullName>
    </submittedName>
</protein>
<dbReference type="SUPFAM" id="SSF57501">
    <property type="entry name" value="Cystine-knot cytokines"/>
    <property type="match status" value="1"/>
</dbReference>
<dbReference type="EMBL" id="PDUG01000005">
    <property type="protein sequence ID" value="PIC27062.1"/>
    <property type="molecule type" value="Genomic_DNA"/>
</dbReference>
<dbReference type="Proteomes" id="UP000230233">
    <property type="component" value="Chromosome V"/>
</dbReference>
<evidence type="ECO:0000313" key="6">
    <source>
        <dbReference type="EMBL" id="PIC27062.1"/>
    </source>
</evidence>
<dbReference type="GO" id="GO:0005576">
    <property type="term" value="C:extracellular region"/>
    <property type="evidence" value="ECO:0007669"/>
    <property type="project" value="UniProtKB-SubCell"/>
</dbReference>
<gene>
    <name evidence="6" type="primary">Cni-F25D1.3</name>
    <name evidence="6" type="synonym">Cnig_chr_V.g19434</name>
    <name evidence="6" type="ORF">B9Z55_019434</name>
</gene>
<keyword evidence="7" id="KW-1185">Reference proteome</keyword>
<comment type="subcellular location">
    <subcellularLocation>
        <location evidence="1">Secreted</location>
    </subcellularLocation>
</comment>
<dbReference type="InterPro" id="IPR029034">
    <property type="entry name" value="Cystine-knot_cytokine"/>
</dbReference>
<name>A0A2G5TID6_9PELO</name>
<sequence>MIPCLNTLFVLIVGVGIGMAKRHNVRRHLSGAWTDKHCEEPQNLKEELSAWMQISMNGQFDDMALEEWSTNGKEPEICGKSPRAEGSSTIMERALCPWESRVNFQESREPKLIAESVCLCRKSRGSTGAFCMPIIRKVPILRRISCDRSTGLWNYVRSTELITVGCHSVLPRTQRNVRLANLSSDRVVV</sequence>
<evidence type="ECO:0000256" key="4">
    <source>
        <dbReference type="ARBA" id="ARBA00022729"/>
    </source>
</evidence>
<evidence type="ECO:0000256" key="2">
    <source>
        <dbReference type="ARBA" id="ARBA00007236"/>
    </source>
</evidence>
<comment type="similarity">
    <text evidence="2">Belongs to the IL-17 family.</text>
</comment>
<comment type="caution">
    <text evidence="6">The sequence shown here is derived from an EMBL/GenBank/DDBJ whole genome shotgun (WGS) entry which is preliminary data.</text>
</comment>
<dbReference type="Gene3D" id="2.10.90.10">
    <property type="entry name" value="Cystine-knot cytokines"/>
    <property type="match status" value="1"/>
</dbReference>
<dbReference type="STRING" id="1611254.A0A2G5TID6"/>
<evidence type="ECO:0000256" key="1">
    <source>
        <dbReference type="ARBA" id="ARBA00004613"/>
    </source>
</evidence>
<organism evidence="6 7">
    <name type="scientific">Caenorhabditis nigoni</name>
    <dbReference type="NCBI Taxonomy" id="1611254"/>
    <lineage>
        <taxon>Eukaryota</taxon>
        <taxon>Metazoa</taxon>
        <taxon>Ecdysozoa</taxon>
        <taxon>Nematoda</taxon>
        <taxon>Chromadorea</taxon>
        <taxon>Rhabditida</taxon>
        <taxon>Rhabditina</taxon>
        <taxon>Rhabditomorpha</taxon>
        <taxon>Rhabditoidea</taxon>
        <taxon>Rhabditidae</taxon>
        <taxon>Peloderinae</taxon>
        <taxon>Caenorhabditis</taxon>
    </lineage>
</organism>
<dbReference type="Pfam" id="PF06083">
    <property type="entry name" value="IL17"/>
    <property type="match status" value="1"/>
</dbReference>
<dbReference type="GO" id="GO:0005125">
    <property type="term" value="F:cytokine activity"/>
    <property type="evidence" value="ECO:0007669"/>
    <property type="project" value="InterPro"/>
</dbReference>
<feature type="chain" id="PRO_5013868986" evidence="5">
    <location>
        <begin position="21"/>
        <end position="189"/>
    </location>
</feature>
<keyword evidence="4 5" id="KW-0732">Signal</keyword>
<evidence type="ECO:0000256" key="3">
    <source>
        <dbReference type="ARBA" id="ARBA00022525"/>
    </source>
</evidence>
<dbReference type="OrthoDB" id="6038945at2759"/>
<feature type="signal peptide" evidence="5">
    <location>
        <begin position="1"/>
        <end position="20"/>
    </location>
</feature>
<keyword evidence="3" id="KW-0964">Secreted</keyword>
<evidence type="ECO:0000313" key="7">
    <source>
        <dbReference type="Proteomes" id="UP000230233"/>
    </source>
</evidence>
<evidence type="ECO:0000256" key="5">
    <source>
        <dbReference type="SAM" id="SignalP"/>
    </source>
</evidence>